<organism evidence="1 2">
    <name type="scientific">Cardiocondyla obscurior</name>
    <dbReference type="NCBI Taxonomy" id="286306"/>
    <lineage>
        <taxon>Eukaryota</taxon>
        <taxon>Metazoa</taxon>
        <taxon>Ecdysozoa</taxon>
        <taxon>Arthropoda</taxon>
        <taxon>Hexapoda</taxon>
        <taxon>Insecta</taxon>
        <taxon>Pterygota</taxon>
        <taxon>Neoptera</taxon>
        <taxon>Endopterygota</taxon>
        <taxon>Hymenoptera</taxon>
        <taxon>Apocrita</taxon>
        <taxon>Aculeata</taxon>
        <taxon>Formicoidea</taxon>
        <taxon>Formicidae</taxon>
        <taxon>Myrmicinae</taxon>
        <taxon>Cardiocondyla</taxon>
    </lineage>
</organism>
<reference evidence="1 2" key="1">
    <citation type="submission" date="2023-03" db="EMBL/GenBank/DDBJ databases">
        <title>High recombination rates correlate with genetic variation in Cardiocondyla obscurior ants.</title>
        <authorList>
            <person name="Errbii M."/>
        </authorList>
    </citation>
    <scope>NUCLEOTIDE SEQUENCE [LARGE SCALE GENOMIC DNA]</scope>
    <source>
        <strain evidence="1">Alpha-2009</strain>
        <tissue evidence="1">Whole body</tissue>
    </source>
</reference>
<dbReference type="AlphaFoldDB" id="A0AAW2GYD5"/>
<sequence>MCNDAVKILSENHRCAFAVSAVSIAGLAGRSRRRTDVTKSDIKRRPGKIFSDRAIFASERFRAGVLFSKRDRADVVIESGRCTRVMSARYRLSFRAASKSIRATRHRRILSRRIPSAATVTQRNSNLNVTRFSI</sequence>
<gene>
    <name evidence="1" type="ORF">PUN28_000170</name>
</gene>
<accession>A0AAW2GYD5</accession>
<keyword evidence="2" id="KW-1185">Reference proteome</keyword>
<proteinExistence type="predicted"/>
<protein>
    <recommendedName>
        <fullName evidence="3">Ribosomal protein L14</fullName>
    </recommendedName>
</protein>
<evidence type="ECO:0008006" key="3">
    <source>
        <dbReference type="Google" id="ProtNLM"/>
    </source>
</evidence>
<evidence type="ECO:0000313" key="1">
    <source>
        <dbReference type="EMBL" id="KAL0132201.1"/>
    </source>
</evidence>
<comment type="caution">
    <text evidence="1">The sequence shown here is derived from an EMBL/GenBank/DDBJ whole genome shotgun (WGS) entry which is preliminary data.</text>
</comment>
<name>A0AAW2GYD5_9HYME</name>
<dbReference type="Proteomes" id="UP001430953">
    <property type="component" value="Unassembled WGS sequence"/>
</dbReference>
<dbReference type="EMBL" id="JADYXP020000001">
    <property type="protein sequence ID" value="KAL0132201.1"/>
    <property type="molecule type" value="Genomic_DNA"/>
</dbReference>
<evidence type="ECO:0000313" key="2">
    <source>
        <dbReference type="Proteomes" id="UP001430953"/>
    </source>
</evidence>